<keyword evidence="2" id="KW-0677">Repeat</keyword>
<feature type="non-terminal residue" evidence="5">
    <location>
        <position position="55"/>
    </location>
</feature>
<dbReference type="PANTHER" id="PTHR24034">
    <property type="entry name" value="EGF-LIKE DOMAIN-CONTAINING PROTEIN"/>
    <property type="match status" value="1"/>
</dbReference>
<keyword evidence="1" id="KW-0245">EGF-like domain</keyword>
<dbReference type="InterPro" id="IPR049883">
    <property type="entry name" value="NOTCH1_EGF-like"/>
</dbReference>
<proteinExistence type="predicted"/>
<dbReference type="Gene3D" id="2.10.25.10">
    <property type="entry name" value="Laminin"/>
    <property type="match status" value="2"/>
</dbReference>
<evidence type="ECO:0000313" key="7">
    <source>
        <dbReference type="Proteomes" id="UP000681967"/>
    </source>
</evidence>
<evidence type="ECO:0000256" key="2">
    <source>
        <dbReference type="ARBA" id="ARBA00022737"/>
    </source>
</evidence>
<evidence type="ECO:0000256" key="1">
    <source>
        <dbReference type="ARBA" id="ARBA00022536"/>
    </source>
</evidence>
<keyword evidence="3" id="KW-1015">Disulfide bond</keyword>
<gene>
    <name evidence="5" type="ORF">BYL167_LOCUS29208</name>
    <name evidence="6" type="ORF">GIL414_LOCUS33316</name>
</gene>
<feature type="domain" description="NOTCH1 EGF-like calcium-binding" evidence="4">
    <location>
        <begin position="2"/>
        <end position="29"/>
    </location>
</feature>
<evidence type="ECO:0000259" key="4">
    <source>
        <dbReference type="Pfam" id="PF07645"/>
    </source>
</evidence>
<feature type="domain" description="NOTCH1 EGF-like calcium-binding" evidence="4">
    <location>
        <begin position="31"/>
        <end position="55"/>
    </location>
</feature>
<comment type="caution">
    <text evidence="5">The sequence shown here is derived from an EMBL/GenBank/DDBJ whole genome shotgun (WGS) entry which is preliminary data.</text>
</comment>
<dbReference type="Pfam" id="PF07645">
    <property type="entry name" value="EGF_CA"/>
    <property type="match status" value="2"/>
</dbReference>
<dbReference type="Proteomes" id="UP000681720">
    <property type="component" value="Unassembled WGS sequence"/>
</dbReference>
<dbReference type="EMBL" id="CAJOBJ010073455">
    <property type="protein sequence ID" value="CAF4470486.1"/>
    <property type="molecule type" value="Genomic_DNA"/>
</dbReference>
<dbReference type="InterPro" id="IPR050751">
    <property type="entry name" value="ECM_structural_protein"/>
</dbReference>
<dbReference type="PANTHER" id="PTHR24034:SF204">
    <property type="entry name" value="ADHESION G PROTEIN-COUPLED RECEPTOR E1"/>
    <property type="match status" value="1"/>
</dbReference>
<name>A0A8S2UY40_9BILA</name>
<dbReference type="Proteomes" id="UP000681967">
    <property type="component" value="Unassembled WGS sequence"/>
</dbReference>
<protein>
    <recommendedName>
        <fullName evidence="4">NOTCH1 EGF-like calcium-binding domain-containing protein</fullName>
    </recommendedName>
</protein>
<accession>A0A8S2UY40</accession>
<reference evidence="5" key="1">
    <citation type="submission" date="2021-02" db="EMBL/GenBank/DDBJ databases">
        <authorList>
            <person name="Nowell W R."/>
        </authorList>
    </citation>
    <scope>NUCLEOTIDE SEQUENCE</scope>
</reference>
<evidence type="ECO:0000313" key="5">
    <source>
        <dbReference type="EMBL" id="CAF4343844.1"/>
    </source>
</evidence>
<dbReference type="EMBL" id="CAJOBH010043875">
    <property type="protein sequence ID" value="CAF4343844.1"/>
    <property type="molecule type" value="Genomic_DNA"/>
</dbReference>
<organism evidence="5 7">
    <name type="scientific">Rotaria magnacalcarata</name>
    <dbReference type="NCBI Taxonomy" id="392030"/>
    <lineage>
        <taxon>Eukaryota</taxon>
        <taxon>Metazoa</taxon>
        <taxon>Spiralia</taxon>
        <taxon>Gnathifera</taxon>
        <taxon>Rotifera</taxon>
        <taxon>Eurotatoria</taxon>
        <taxon>Bdelloidea</taxon>
        <taxon>Philodinida</taxon>
        <taxon>Philodinidae</taxon>
        <taxon>Rotaria</taxon>
    </lineage>
</organism>
<evidence type="ECO:0000313" key="6">
    <source>
        <dbReference type="EMBL" id="CAF4470486.1"/>
    </source>
</evidence>
<dbReference type="AlphaFoldDB" id="A0A8S2UY40"/>
<sequence>MQCENTPGSFRCIEGCEHGYTWSIKHGACRDIDECALNKHNCIFGHRCENMPGSY</sequence>
<dbReference type="SUPFAM" id="SSF57196">
    <property type="entry name" value="EGF/Laminin"/>
    <property type="match status" value="1"/>
</dbReference>
<feature type="non-terminal residue" evidence="5">
    <location>
        <position position="1"/>
    </location>
</feature>
<evidence type="ECO:0000256" key="3">
    <source>
        <dbReference type="ARBA" id="ARBA00023157"/>
    </source>
</evidence>